<dbReference type="RefSeq" id="WP_208497925.1">
    <property type="nucleotide sequence ID" value="NZ_JAGFNP010000010.1"/>
</dbReference>
<dbReference type="EMBL" id="JAGFNP010000010">
    <property type="protein sequence ID" value="MBO3734699.1"/>
    <property type="molecule type" value="Genomic_DNA"/>
</dbReference>
<proteinExistence type="predicted"/>
<evidence type="ECO:0000313" key="1">
    <source>
        <dbReference type="EMBL" id="MBO3734699.1"/>
    </source>
</evidence>
<organism evidence="1 2">
    <name type="scientific">Glycomyces niveus</name>
    <dbReference type="NCBI Taxonomy" id="2820287"/>
    <lineage>
        <taxon>Bacteria</taxon>
        <taxon>Bacillati</taxon>
        <taxon>Actinomycetota</taxon>
        <taxon>Actinomycetes</taxon>
        <taxon>Glycomycetales</taxon>
        <taxon>Glycomycetaceae</taxon>
        <taxon>Glycomyces</taxon>
    </lineage>
</organism>
<comment type="caution">
    <text evidence="1">The sequence shown here is derived from an EMBL/GenBank/DDBJ whole genome shotgun (WGS) entry which is preliminary data.</text>
</comment>
<reference evidence="1 2" key="1">
    <citation type="submission" date="2021-03" db="EMBL/GenBank/DDBJ databases">
        <title>Glycomyces sp. nov., a novel actinomycete isolated from soil.</title>
        <authorList>
            <person name="Yang X."/>
            <person name="Xu X."/>
        </authorList>
    </citation>
    <scope>NUCLEOTIDE SEQUENCE [LARGE SCALE GENOMIC DNA]</scope>
    <source>
        <strain evidence="1 2">NEAU-S30</strain>
    </source>
</reference>
<gene>
    <name evidence="1" type="ORF">J5V16_17880</name>
</gene>
<protein>
    <submittedName>
        <fullName evidence="1">Uncharacterized protein</fullName>
    </submittedName>
</protein>
<sequence>MAFPAGTPTLEQVNGLWERAKNQIEVRYILEAFNMWIADQAKQGRAVDRWVEGIAIARIPANYGEANAARLKEQAKQAATKTIDAFEARYSPYFDKGQEAALGELYSKYTGYRGTLDQLHESRDIKWAKHYTDDWREKAAEPFRKEFMEPLEGAITRHRDIAKYLAGAVSLEAWGQVAIRKSFAELPLAACGGGVTKERAEELKKTKGALETTSDASGIVGLGLFAFPAAGLIVGGIGVVASALADSIEPVVISLELPDTTSMSYTAWVKLVHDAITSLTDGLDKGRDGAAKDLRSEMIGAIKDLENWETLPRHFVPGGELLD</sequence>
<evidence type="ECO:0000313" key="2">
    <source>
        <dbReference type="Proteomes" id="UP000681341"/>
    </source>
</evidence>
<dbReference type="Proteomes" id="UP000681341">
    <property type="component" value="Unassembled WGS sequence"/>
</dbReference>
<name>A0ABS3U7D9_9ACTN</name>
<keyword evidence="2" id="KW-1185">Reference proteome</keyword>
<accession>A0ABS3U7D9</accession>